<dbReference type="PANTHER" id="PTHR47914:SF1">
    <property type="entry name" value="ALPHA_BETA-HYDROLASES SUPERFAMILY PROTEIN"/>
    <property type="match status" value="1"/>
</dbReference>
<evidence type="ECO:0000313" key="2">
    <source>
        <dbReference type="Proteomes" id="UP000823674"/>
    </source>
</evidence>
<gene>
    <name evidence="1" type="primary">A07p035970.1_BraROA</name>
    <name evidence="1" type="ORF">IGI04_027978</name>
</gene>
<sequence length="137" mass="14764">MSLHHYYSFPTSYKYLRALIHINNNYPVHKLTGEPDEPGTLVRTGFHSTYAGNIMVTATRVKSCTQLSMDIVPGNDDIVITGVITGGGHAATLADHGTQCALLKPLAIADVAPTLAGPFPIVFGCDSSMERQGCFFH</sequence>
<keyword evidence="2" id="KW-1185">Reference proteome</keyword>
<dbReference type="PANTHER" id="PTHR47914">
    <property type="entry name" value="ALPHA/BETA-HYDROLASES SUPERFAMILY PROTEIN"/>
    <property type="match status" value="1"/>
</dbReference>
<dbReference type="EMBL" id="JADBGQ010000009">
    <property type="protein sequence ID" value="KAG5380136.1"/>
    <property type="molecule type" value="Genomic_DNA"/>
</dbReference>
<name>A0ABQ7L4H4_BRACM</name>
<protein>
    <submittedName>
        <fullName evidence="1">Uncharacterized protein</fullName>
    </submittedName>
</protein>
<proteinExistence type="predicted"/>
<reference evidence="1 2" key="1">
    <citation type="submission" date="2021-03" db="EMBL/GenBank/DDBJ databases">
        <authorList>
            <person name="King G.J."/>
            <person name="Bancroft I."/>
            <person name="Baten A."/>
            <person name="Bloomfield J."/>
            <person name="Borpatragohain P."/>
            <person name="He Z."/>
            <person name="Irish N."/>
            <person name="Irwin J."/>
            <person name="Liu K."/>
            <person name="Mauleon R.P."/>
            <person name="Moore J."/>
            <person name="Morris R."/>
            <person name="Ostergaard L."/>
            <person name="Wang B."/>
            <person name="Wells R."/>
        </authorList>
    </citation>
    <scope>NUCLEOTIDE SEQUENCE [LARGE SCALE GENOMIC DNA]</scope>
    <source>
        <strain evidence="1">R-o-18</strain>
        <tissue evidence="1">Leaf</tissue>
    </source>
</reference>
<evidence type="ECO:0000313" key="1">
    <source>
        <dbReference type="EMBL" id="KAG5380136.1"/>
    </source>
</evidence>
<comment type="caution">
    <text evidence="1">The sequence shown here is derived from an EMBL/GenBank/DDBJ whole genome shotgun (WGS) entry which is preliminary data.</text>
</comment>
<organism evidence="1 2">
    <name type="scientific">Brassica rapa subsp. trilocularis</name>
    <dbReference type="NCBI Taxonomy" id="1813537"/>
    <lineage>
        <taxon>Eukaryota</taxon>
        <taxon>Viridiplantae</taxon>
        <taxon>Streptophyta</taxon>
        <taxon>Embryophyta</taxon>
        <taxon>Tracheophyta</taxon>
        <taxon>Spermatophyta</taxon>
        <taxon>Magnoliopsida</taxon>
        <taxon>eudicotyledons</taxon>
        <taxon>Gunneridae</taxon>
        <taxon>Pentapetalae</taxon>
        <taxon>rosids</taxon>
        <taxon>malvids</taxon>
        <taxon>Brassicales</taxon>
        <taxon>Brassicaceae</taxon>
        <taxon>Brassiceae</taxon>
        <taxon>Brassica</taxon>
    </lineage>
</organism>
<dbReference type="Proteomes" id="UP000823674">
    <property type="component" value="Chromosome A07"/>
</dbReference>
<accession>A0ABQ7L4H4</accession>